<dbReference type="PANTHER" id="PTHR34848">
    <property type="match status" value="1"/>
</dbReference>
<comment type="similarity">
    <text evidence="7">Belongs to the CobU/CobP family.</text>
</comment>
<dbReference type="EMBL" id="UGMX01000002">
    <property type="protein sequence ID" value="STW06002.1"/>
    <property type="molecule type" value="Genomic_DNA"/>
</dbReference>
<dbReference type="GO" id="GO:0008820">
    <property type="term" value="F:cobinamide phosphate guanylyltransferase activity"/>
    <property type="evidence" value="ECO:0007669"/>
    <property type="project" value="UniProtKB-EC"/>
</dbReference>
<keyword evidence="10" id="KW-0169">Cobalamin biosynthesis</keyword>
<comment type="catalytic activity">
    <reaction evidence="3">
        <text>adenosylcob(III)inamide + GTP = adenosylcob(III)inamide phosphate + GDP + H(+)</text>
        <dbReference type="Rhea" id="RHEA:15765"/>
        <dbReference type="ChEBI" id="CHEBI:2480"/>
        <dbReference type="ChEBI" id="CHEBI:15378"/>
        <dbReference type="ChEBI" id="CHEBI:37565"/>
        <dbReference type="ChEBI" id="CHEBI:58189"/>
        <dbReference type="ChEBI" id="CHEBI:58502"/>
        <dbReference type="EC" id="2.7.1.156"/>
    </reaction>
</comment>
<dbReference type="EC" id="2.7.7.62" evidence="9"/>
<evidence type="ECO:0000256" key="11">
    <source>
        <dbReference type="ARBA" id="ARBA00022679"/>
    </source>
</evidence>
<evidence type="ECO:0000256" key="7">
    <source>
        <dbReference type="ARBA" id="ARBA00007490"/>
    </source>
</evidence>
<evidence type="ECO:0000256" key="17">
    <source>
        <dbReference type="ARBA" id="ARBA00030571"/>
    </source>
</evidence>
<evidence type="ECO:0000256" key="9">
    <source>
        <dbReference type="ARBA" id="ARBA00012523"/>
    </source>
</evidence>
<gene>
    <name evidence="18" type="primary">cobU_2</name>
    <name evidence="18" type="ORF">NCTC9149_02403</name>
</gene>
<dbReference type="Gene3D" id="3.40.50.300">
    <property type="entry name" value="P-loop containing nucleotide triphosphate hydrolases"/>
    <property type="match status" value="1"/>
</dbReference>
<dbReference type="RefSeq" id="WP_221027137.1">
    <property type="nucleotide sequence ID" value="NZ_JAMWUA010000001.1"/>
</dbReference>
<keyword evidence="13" id="KW-0418">Kinase</keyword>
<dbReference type="PANTHER" id="PTHR34848:SF1">
    <property type="entry name" value="BIFUNCTIONAL ADENOSYLCOBALAMIN BIOSYNTHESIS PROTEIN COBU"/>
    <property type="match status" value="1"/>
</dbReference>
<evidence type="ECO:0000256" key="6">
    <source>
        <dbReference type="ARBA" id="ARBA00005159"/>
    </source>
</evidence>
<evidence type="ECO:0000256" key="14">
    <source>
        <dbReference type="ARBA" id="ARBA00022840"/>
    </source>
</evidence>
<evidence type="ECO:0000256" key="8">
    <source>
        <dbReference type="ARBA" id="ARBA00012016"/>
    </source>
</evidence>
<comment type="catalytic activity">
    <reaction evidence="2">
        <text>adenosylcob(III)inamide phosphate + GTP + H(+) = adenosylcob(III)inamide-GDP + diphosphate</text>
        <dbReference type="Rhea" id="RHEA:22712"/>
        <dbReference type="ChEBI" id="CHEBI:15378"/>
        <dbReference type="ChEBI" id="CHEBI:33019"/>
        <dbReference type="ChEBI" id="CHEBI:37565"/>
        <dbReference type="ChEBI" id="CHEBI:58502"/>
        <dbReference type="ChEBI" id="CHEBI:60487"/>
        <dbReference type="EC" id="2.7.7.62"/>
    </reaction>
</comment>
<comment type="catalytic activity">
    <reaction evidence="1">
        <text>adenosylcob(III)inamide + ATP = adenosylcob(III)inamide phosphate + ADP + H(+)</text>
        <dbReference type="Rhea" id="RHEA:15769"/>
        <dbReference type="ChEBI" id="CHEBI:2480"/>
        <dbReference type="ChEBI" id="CHEBI:15378"/>
        <dbReference type="ChEBI" id="CHEBI:30616"/>
        <dbReference type="ChEBI" id="CHEBI:58502"/>
        <dbReference type="ChEBI" id="CHEBI:456216"/>
        <dbReference type="EC" id="2.7.1.156"/>
    </reaction>
</comment>
<evidence type="ECO:0000256" key="4">
    <source>
        <dbReference type="ARBA" id="ARBA00003889"/>
    </source>
</evidence>
<evidence type="ECO:0000256" key="13">
    <source>
        <dbReference type="ARBA" id="ARBA00022777"/>
    </source>
</evidence>
<keyword evidence="14" id="KW-0067">ATP-binding</keyword>
<comment type="pathway">
    <text evidence="5">Cofactor biosynthesis; adenosylcobalamin biosynthesis; adenosylcobalamin from cob(II)yrinate a,c-diamide: step 6/7.</text>
</comment>
<dbReference type="Proteomes" id="UP000254571">
    <property type="component" value="Unassembled WGS sequence"/>
</dbReference>
<protein>
    <recommendedName>
        <fullName evidence="16">Adenosylcobinamide kinase</fullName>
        <ecNumber evidence="8">2.7.1.156</ecNumber>
        <ecNumber evidence="9">2.7.7.62</ecNumber>
    </recommendedName>
    <alternativeName>
        <fullName evidence="17">Adenosylcobinamide-phosphate guanylyltransferase</fullName>
    </alternativeName>
</protein>
<evidence type="ECO:0000256" key="10">
    <source>
        <dbReference type="ARBA" id="ARBA00022573"/>
    </source>
</evidence>
<evidence type="ECO:0000256" key="2">
    <source>
        <dbReference type="ARBA" id="ARBA00000711"/>
    </source>
</evidence>
<dbReference type="UniPathway" id="UPA00148">
    <property type="reaction ID" value="UER00236"/>
</dbReference>
<keyword evidence="12" id="KW-0547">Nucleotide-binding</keyword>
<dbReference type="GO" id="GO:0005524">
    <property type="term" value="F:ATP binding"/>
    <property type="evidence" value="ECO:0007669"/>
    <property type="project" value="UniProtKB-KW"/>
</dbReference>
<evidence type="ECO:0000256" key="3">
    <source>
        <dbReference type="ARBA" id="ARBA00001522"/>
    </source>
</evidence>
<evidence type="ECO:0000313" key="18">
    <source>
        <dbReference type="EMBL" id="STW06002.1"/>
    </source>
</evidence>
<dbReference type="GO" id="GO:0043752">
    <property type="term" value="F:adenosylcobinamide kinase activity"/>
    <property type="evidence" value="ECO:0007669"/>
    <property type="project" value="UniProtKB-EC"/>
</dbReference>
<name>A0A7H4P0N7_9ENTR</name>
<accession>A0A7H4P0N7</accession>
<evidence type="ECO:0000256" key="15">
    <source>
        <dbReference type="ARBA" id="ARBA00023134"/>
    </source>
</evidence>
<evidence type="ECO:0000256" key="1">
    <source>
        <dbReference type="ARBA" id="ARBA00000312"/>
    </source>
</evidence>
<comment type="caution">
    <text evidence="18">The sequence shown here is derived from an EMBL/GenBank/DDBJ whole genome shotgun (WGS) entry which is preliminary data.</text>
</comment>
<comment type="pathway">
    <text evidence="6">Cofactor biosynthesis; adenosylcobalamin biosynthesis; adenosylcobalamin from cob(II)yrinate a,c-diamide: step 5/7.</text>
</comment>
<keyword evidence="18" id="KW-0548">Nucleotidyltransferase</keyword>
<dbReference type="Pfam" id="PF02283">
    <property type="entry name" value="CobU"/>
    <property type="match status" value="1"/>
</dbReference>
<dbReference type="InterPro" id="IPR003203">
    <property type="entry name" value="CobU/CobP"/>
</dbReference>
<reference evidence="18 19" key="1">
    <citation type="submission" date="2018-06" db="EMBL/GenBank/DDBJ databases">
        <authorList>
            <consortium name="Pathogen Informatics"/>
            <person name="Doyle S."/>
        </authorList>
    </citation>
    <scope>NUCLEOTIDE SEQUENCE [LARGE SCALE GENOMIC DNA]</scope>
    <source>
        <strain evidence="18 19">NCTC9149</strain>
    </source>
</reference>
<proteinExistence type="inferred from homology"/>
<comment type="function">
    <text evidence="4">Catalyzes ATP-dependent phosphorylation of adenosylcobinamide and addition of GMP to adenosylcobinamide phosphate.</text>
</comment>
<evidence type="ECO:0000256" key="5">
    <source>
        <dbReference type="ARBA" id="ARBA00004692"/>
    </source>
</evidence>
<dbReference type="SUPFAM" id="SSF52540">
    <property type="entry name" value="P-loop containing nucleoside triphosphate hydrolases"/>
    <property type="match status" value="1"/>
</dbReference>
<dbReference type="GO" id="GO:0005525">
    <property type="term" value="F:GTP binding"/>
    <property type="evidence" value="ECO:0007669"/>
    <property type="project" value="UniProtKB-KW"/>
</dbReference>
<organism evidence="18 19">
    <name type="scientific">Klebsiella grimontii</name>
    <dbReference type="NCBI Taxonomy" id="2058152"/>
    <lineage>
        <taxon>Bacteria</taxon>
        <taxon>Pseudomonadati</taxon>
        <taxon>Pseudomonadota</taxon>
        <taxon>Gammaproteobacteria</taxon>
        <taxon>Enterobacterales</taxon>
        <taxon>Enterobacteriaceae</taxon>
        <taxon>Klebsiella/Raoultella group</taxon>
        <taxon>Klebsiella</taxon>
    </lineage>
</organism>
<dbReference type="EC" id="2.7.1.156" evidence="8"/>
<evidence type="ECO:0000256" key="16">
    <source>
        <dbReference type="ARBA" id="ARBA00029570"/>
    </source>
</evidence>
<evidence type="ECO:0000313" key="19">
    <source>
        <dbReference type="Proteomes" id="UP000254571"/>
    </source>
</evidence>
<keyword evidence="15" id="KW-0342">GTP-binding</keyword>
<keyword evidence="11 18" id="KW-0808">Transferase</keyword>
<evidence type="ECO:0000256" key="12">
    <source>
        <dbReference type="ARBA" id="ARBA00022741"/>
    </source>
</evidence>
<sequence>MILITGDAHSGQRRDAESLLNSFVSAIYIATSRISDNQIAARIQHHRDTRLAHWRLEERGRAQAARTSLVTAGGGDE</sequence>
<dbReference type="InterPro" id="IPR027417">
    <property type="entry name" value="P-loop_NTPase"/>
</dbReference>
<dbReference type="GO" id="GO:0009236">
    <property type="term" value="P:cobalamin biosynthetic process"/>
    <property type="evidence" value="ECO:0007669"/>
    <property type="project" value="UniProtKB-UniPathway"/>
</dbReference>
<dbReference type="AlphaFoldDB" id="A0A7H4P0N7"/>